<feature type="domain" description="DUF5648" evidence="1">
    <location>
        <begin position="4"/>
        <end position="128"/>
    </location>
</feature>
<comment type="caution">
    <text evidence="2">The sequence shown here is derived from an EMBL/GenBank/DDBJ whole genome shotgun (WGS) entry which is preliminary data.</text>
</comment>
<gene>
    <name evidence="2" type="ORF">B0H17DRAFT_941332</name>
</gene>
<feature type="non-terminal residue" evidence="2">
    <location>
        <position position="1"/>
    </location>
</feature>
<accession>A0AAD7GET0</accession>
<reference evidence="2" key="1">
    <citation type="submission" date="2023-03" db="EMBL/GenBank/DDBJ databases">
        <title>Massive genome expansion in bonnet fungi (Mycena s.s.) driven by repeated elements and novel gene families across ecological guilds.</title>
        <authorList>
            <consortium name="Lawrence Berkeley National Laboratory"/>
            <person name="Harder C.B."/>
            <person name="Miyauchi S."/>
            <person name="Viragh M."/>
            <person name="Kuo A."/>
            <person name="Thoen E."/>
            <person name="Andreopoulos B."/>
            <person name="Lu D."/>
            <person name="Skrede I."/>
            <person name="Drula E."/>
            <person name="Henrissat B."/>
            <person name="Morin E."/>
            <person name="Kohler A."/>
            <person name="Barry K."/>
            <person name="LaButti K."/>
            <person name="Morin E."/>
            <person name="Salamov A."/>
            <person name="Lipzen A."/>
            <person name="Mereny Z."/>
            <person name="Hegedus B."/>
            <person name="Baldrian P."/>
            <person name="Stursova M."/>
            <person name="Weitz H."/>
            <person name="Taylor A."/>
            <person name="Grigoriev I.V."/>
            <person name="Nagy L.G."/>
            <person name="Martin F."/>
            <person name="Kauserud H."/>
        </authorList>
    </citation>
    <scope>NUCLEOTIDE SEQUENCE</scope>
    <source>
        <strain evidence="2">CBHHK067</strain>
    </source>
</reference>
<sequence length="131" mass="14751">EHYLYTTSQLVTSRALDHGYEFDGVAARVFATEQPSTVAFHHVFNGDTRDSFYTTDVHARDAALSRNPAAIDKGVAAYIFSRRVCGGTPLYRLYNRATQGHFYTIEERERDEAVSDGGYEYSVIAGFVLRK</sequence>
<dbReference type="InterPro" id="IPR043708">
    <property type="entry name" value="DUF5648"/>
</dbReference>
<proteinExistence type="predicted"/>
<name>A0AAD7GET0_MYCRO</name>
<dbReference type="Pfam" id="PF18885">
    <property type="entry name" value="DUF5648"/>
    <property type="match status" value="1"/>
</dbReference>
<evidence type="ECO:0000313" key="2">
    <source>
        <dbReference type="EMBL" id="KAJ7683890.1"/>
    </source>
</evidence>
<protein>
    <recommendedName>
        <fullName evidence="1">DUF5648 domain-containing protein</fullName>
    </recommendedName>
</protein>
<keyword evidence="3" id="KW-1185">Reference proteome</keyword>
<dbReference type="AlphaFoldDB" id="A0AAD7GET0"/>
<evidence type="ECO:0000313" key="3">
    <source>
        <dbReference type="Proteomes" id="UP001221757"/>
    </source>
</evidence>
<dbReference type="Proteomes" id="UP001221757">
    <property type="component" value="Unassembled WGS sequence"/>
</dbReference>
<organism evidence="2 3">
    <name type="scientific">Mycena rosella</name>
    <name type="common">Pink bonnet</name>
    <name type="synonym">Agaricus rosellus</name>
    <dbReference type="NCBI Taxonomy" id="1033263"/>
    <lineage>
        <taxon>Eukaryota</taxon>
        <taxon>Fungi</taxon>
        <taxon>Dikarya</taxon>
        <taxon>Basidiomycota</taxon>
        <taxon>Agaricomycotina</taxon>
        <taxon>Agaricomycetes</taxon>
        <taxon>Agaricomycetidae</taxon>
        <taxon>Agaricales</taxon>
        <taxon>Marasmiineae</taxon>
        <taxon>Mycenaceae</taxon>
        <taxon>Mycena</taxon>
    </lineage>
</organism>
<dbReference type="EMBL" id="JARKIE010000104">
    <property type="protein sequence ID" value="KAJ7683890.1"/>
    <property type="molecule type" value="Genomic_DNA"/>
</dbReference>
<evidence type="ECO:0000259" key="1">
    <source>
        <dbReference type="Pfam" id="PF18885"/>
    </source>
</evidence>